<dbReference type="EMBL" id="BQNB010013288">
    <property type="protein sequence ID" value="GJT14154.1"/>
    <property type="molecule type" value="Genomic_DNA"/>
</dbReference>
<evidence type="ECO:0000313" key="1">
    <source>
        <dbReference type="EMBL" id="GJT14154.1"/>
    </source>
</evidence>
<protein>
    <submittedName>
        <fullName evidence="1">Uncharacterized protein</fullName>
    </submittedName>
</protein>
<reference evidence="1" key="1">
    <citation type="journal article" date="2022" name="Int. J. Mol. Sci.">
        <title>Draft Genome of Tanacetum Coccineum: Genomic Comparison of Closely Related Tanacetum-Family Plants.</title>
        <authorList>
            <person name="Yamashiro T."/>
            <person name="Shiraishi A."/>
            <person name="Nakayama K."/>
            <person name="Satake H."/>
        </authorList>
    </citation>
    <scope>NUCLEOTIDE SEQUENCE</scope>
</reference>
<name>A0ABQ5BMS2_9ASTR</name>
<accession>A0ABQ5BMS2</accession>
<proteinExistence type="predicted"/>
<dbReference type="Proteomes" id="UP001151760">
    <property type="component" value="Unassembled WGS sequence"/>
</dbReference>
<organism evidence="1 2">
    <name type="scientific">Tanacetum coccineum</name>
    <dbReference type="NCBI Taxonomy" id="301880"/>
    <lineage>
        <taxon>Eukaryota</taxon>
        <taxon>Viridiplantae</taxon>
        <taxon>Streptophyta</taxon>
        <taxon>Embryophyta</taxon>
        <taxon>Tracheophyta</taxon>
        <taxon>Spermatophyta</taxon>
        <taxon>Magnoliopsida</taxon>
        <taxon>eudicotyledons</taxon>
        <taxon>Gunneridae</taxon>
        <taxon>Pentapetalae</taxon>
        <taxon>asterids</taxon>
        <taxon>campanulids</taxon>
        <taxon>Asterales</taxon>
        <taxon>Asteraceae</taxon>
        <taxon>Asteroideae</taxon>
        <taxon>Anthemideae</taxon>
        <taxon>Anthemidinae</taxon>
        <taxon>Tanacetum</taxon>
    </lineage>
</organism>
<comment type="caution">
    <text evidence="1">The sequence shown here is derived from an EMBL/GenBank/DDBJ whole genome shotgun (WGS) entry which is preliminary data.</text>
</comment>
<keyword evidence="2" id="KW-1185">Reference proteome</keyword>
<evidence type="ECO:0000313" key="2">
    <source>
        <dbReference type="Proteomes" id="UP001151760"/>
    </source>
</evidence>
<gene>
    <name evidence="1" type="ORF">Tco_0861196</name>
</gene>
<sequence>MVSSKGIEAANIVAGLKQIGVCCKGGLNIRSSWSEFSGSWLHGLAEEEAVDAMMGFLVGLTVVNESVDFNGRYPEWTVVRGQEYSRLWFAFVLMVFLRVLDGVTKVQTEASIKRSISATTITRNWKDVSDVVSRVKQIRIIDCEFMVVMGQAEGIHVVDLKAIEFKNHSSDNEESLGEDASKQGRIDNAYVKVTFIDETSNDARNKNNRFK</sequence>
<reference evidence="1" key="2">
    <citation type="submission" date="2022-01" db="EMBL/GenBank/DDBJ databases">
        <authorList>
            <person name="Yamashiro T."/>
            <person name="Shiraishi A."/>
            <person name="Satake H."/>
            <person name="Nakayama K."/>
        </authorList>
    </citation>
    <scope>NUCLEOTIDE SEQUENCE</scope>
</reference>